<name>A0A9W6VUH1_9ACTN</name>
<evidence type="ECO:0000313" key="3">
    <source>
        <dbReference type="Proteomes" id="UP001165074"/>
    </source>
</evidence>
<organism evidence="2 3">
    <name type="scientific">Actinoallomurus iriomotensis</name>
    <dbReference type="NCBI Taxonomy" id="478107"/>
    <lineage>
        <taxon>Bacteria</taxon>
        <taxon>Bacillati</taxon>
        <taxon>Actinomycetota</taxon>
        <taxon>Actinomycetes</taxon>
        <taxon>Streptosporangiales</taxon>
        <taxon>Thermomonosporaceae</taxon>
        <taxon>Actinoallomurus</taxon>
    </lineage>
</organism>
<evidence type="ECO:0000313" key="2">
    <source>
        <dbReference type="EMBL" id="GLY85598.1"/>
    </source>
</evidence>
<sequence length="88" mass="9330">MLGGEVEERQQLGLIAADLSTTERVADPARAIGDVDVLVNNAGAATAPAATLVRTDESWESDLRVGQSRAQHLQPHTRPRWGRAASGS</sequence>
<dbReference type="InterPro" id="IPR036291">
    <property type="entry name" value="NAD(P)-bd_dom_sf"/>
</dbReference>
<proteinExistence type="predicted"/>
<dbReference type="Gene3D" id="3.40.50.720">
    <property type="entry name" value="NAD(P)-binding Rossmann-like Domain"/>
    <property type="match status" value="1"/>
</dbReference>
<dbReference type="AlphaFoldDB" id="A0A9W6VUH1"/>
<dbReference type="Proteomes" id="UP001165074">
    <property type="component" value="Unassembled WGS sequence"/>
</dbReference>
<protein>
    <submittedName>
        <fullName evidence="2">Uncharacterized protein</fullName>
    </submittedName>
</protein>
<dbReference type="SUPFAM" id="SSF51735">
    <property type="entry name" value="NAD(P)-binding Rossmann-fold domains"/>
    <property type="match status" value="1"/>
</dbReference>
<comment type="caution">
    <text evidence="2">The sequence shown here is derived from an EMBL/GenBank/DDBJ whole genome shotgun (WGS) entry which is preliminary data.</text>
</comment>
<reference evidence="2" key="1">
    <citation type="submission" date="2023-03" db="EMBL/GenBank/DDBJ databases">
        <title>Actinoallomurus iriomotensis NBRC 103684.</title>
        <authorList>
            <person name="Ichikawa N."/>
            <person name="Sato H."/>
            <person name="Tonouchi N."/>
        </authorList>
    </citation>
    <scope>NUCLEOTIDE SEQUENCE</scope>
    <source>
        <strain evidence="2">NBRC 103684</strain>
    </source>
</reference>
<evidence type="ECO:0000256" key="1">
    <source>
        <dbReference type="SAM" id="MobiDB-lite"/>
    </source>
</evidence>
<feature type="region of interest" description="Disordered" evidence="1">
    <location>
        <begin position="63"/>
        <end position="88"/>
    </location>
</feature>
<dbReference type="EMBL" id="BSTK01000004">
    <property type="protein sequence ID" value="GLY85598.1"/>
    <property type="molecule type" value="Genomic_DNA"/>
</dbReference>
<keyword evidence="3" id="KW-1185">Reference proteome</keyword>
<gene>
    <name evidence="2" type="ORF">Airi02_035270</name>
</gene>
<accession>A0A9W6VUH1</accession>